<evidence type="ECO:0000256" key="3">
    <source>
        <dbReference type="SAM" id="Coils"/>
    </source>
</evidence>
<accession>A0A0M8MZ17</accession>
<dbReference type="AlphaFoldDB" id="A0A0M8MZ17"/>
<feature type="region of interest" description="Disordered" evidence="4">
    <location>
        <begin position="15"/>
        <end position="36"/>
    </location>
</feature>
<dbReference type="RefSeq" id="XP_017994023.1">
    <property type="nucleotide sequence ID" value="XM_018138063.1"/>
</dbReference>
<evidence type="ECO:0000313" key="5">
    <source>
        <dbReference type="EMBL" id="KOS16391.1"/>
    </source>
</evidence>
<sequence>MGLLGQVSSAVNKVPHGFKHSKEDAPPEGAHADDMEELDEESGNILMSLISQLRIGMDLSKVTLPTFVLEPRSMLERVTDFLSHPDLIFGADKLDNPEERFIAIMTYYMSGWHIKPKGVKKPYNPILGEFFRCSYTYPDGTVGVYIAEQVSHHPPISAYYYVSPQNNVLIYGDLRPKSKFLGNSAATLMGGTSHIVMLNRPEDGEYLISMPNMYARGILFGKMVLELGDHSEVTNVANDISSTVEFKVKGYFTGTYNAIGAKVVHRGQTVGELSGKWNESVEYKDSKTGSTRVLFNSKTLQAVRKDTVPLNEQEPNESQRLWAKVTEGIKEKNMEKATQYKTEIEEAQREAARQRQTTGQAWQPRFFIVHGDRFIPNMSALPEMYCPPAAQQYFANELTKAT</sequence>
<dbReference type="InterPro" id="IPR000648">
    <property type="entry name" value="Oxysterol-bd"/>
</dbReference>
<evidence type="ECO:0008006" key="7">
    <source>
        <dbReference type="Google" id="ProtNLM"/>
    </source>
</evidence>
<keyword evidence="6" id="KW-1185">Reference proteome</keyword>
<dbReference type="GO" id="GO:0032541">
    <property type="term" value="C:cortical endoplasmic reticulum"/>
    <property type="evidence" value="ECO:0007669"/>
    <property type="project" value="TreeGrafter"/>
</dbReference>
<dbReference type="GO" id="GO:0032934">
    <property type="term" value="F:sterol binding"/>
    <property type="evidence" value="ECO:0007669"/>
    <property type="project" value="TreeGrafter"/>
</dbReference>
<dbReference type="Proteomes" id="UP000037751">
    <property type="component" value="Unassembled WGS sequence"/>
</dbReference>
<dbReference type="SUPFAM" id="SSF144000">
    <property type="entry name" value="Oxysterol-binding protein-like"/>
    <property type="match status" value="1"/>
</dbReference>
<dbReference type="Pfam" id="PF01237">
    <property type="entry name" value="Oxysterol_BP"/>
    <property type="match status" value="1"/>
</dbReference>
<dbReference type="Gene3D" id="3.30.70.3490">
    <property type="match status" value="1"/>
</dbReference>
<feature type="coiled-coil region" evidence="3">
    <location>
        <begin position="330"/>
        <end position="357"/>
    </location>
</feature>
<dbReference type="STRING" id="77020.A0A0M8MZ17"/>
<name>A0A0M8MZ17_9BASI</name>
<dbReference type="VEuPathDB" id="FungiDB:Malapachy_3598"/>
<dbReference type="PROSITE" id="PS01013">
    <property type="entry name" value="OSBP"/>
    <property type="match status" value="1"/>
</dbReference>
<dbReference type="GO" id="GO:0016020">
    <property type="term" value="C:membrane"/>
    <property type="evidence" value="ECO:0007669"/>
    <property type="project" value="TreeGrafter"/>
</dbReference>
<keyword evidence="3" id="KW-0175">Coiled coil</keyword>
<dbReference type="InterPro" id="IPR018494">
    <property type="entry name" value="Oxysterol-bd_CS"/>
</dbReference>
<dbReference type="OrthoDB" id="14833at2759"/>
<evidence type="ECO:0000256" key="1">
    <source>
        <dbReference type="ARBA" id="ARBA00008842"/>
    </source>
</evidence>
<dbReference type="PANTHER" id="PTHR10972:SF102">
    <property type="entry name" value="OXYSTEROL-BINDING PROTEIN"/>
    <property type="match status" value="1"/>
</dbReference>
<feature type="compositionally biased region" description="Basic and acidic residues" evidence="4">
    <location>
        <begin position="20"/>
        <end position="33"/>
    </location>
</feature>
<dbReference type="Gene3D" id="1.10.287.2720">
    <property type="match status" value="1"/>
</dbReference>
<organism evidence="5 6">
    <name type="scientific">Malassezia pachydermatis</name>
    <dbReference type="NCBI Taxonomy" id="77020"/>
    <lineage>
        <taxon>Eukaryota</taxon>
        <taxon>Fungi</taxon>
        <taxon>Dikarya</taxon>
        <taxon>Basidiomycota</taxon>
        <taxon>Ustilaginomycotina</taxon>
        <taxon>Malasseziomycetes</taxon>
        <taxon>Malasseziales</taxon>
        <taxon>Malasseziaceae</taxon>
        <taxon>Malassezia</taxon>
    </lineage>
</organism>
<evidence type="ECO:0000313" key="6">
    <source>
        <dbReference type="Proteomes" id="UP000037751"/>
    </source>
</evidence>
<protein>
    <recommendedName>
        <fullName evidence="7">Oxysterol-binding protein</fullName>
    </recommendedName>
</protein>
<evidence type="ECO:0000256" key="4">
    <source>
        <dbReference type="SAM" id="MobiDB-lite"/>
    </source>
</evidence>
<dbReference type="GO" id="GO:0005829">
    <property type="term" value="C:cytosol"/>
    <property type="evidence" value="ECO:0007669"/>
    <property type="project" value="TreeGrafter"/>
</dbReference>
<dbReference type="EMBL" id="LGAV01000001">
    <property type="protein sequence ID" value="KOS16391.1"/>
    <property type="molecule type" value="Genomic_DNA"/>
</dbReference>
<gene>
    <name evidence="5" type="ORF">Malapachy_3598</name>
</gene>
<evidence type="ECO:0000256" key="2">
    <source>
        <dbReference type="RuleBase" id="RU003844"/>
    </source>
</evidence>
<comment type="caution">
    <text evidence="5">The sequence shown here is derived from an EMBL/GenBank/DDBJ whole genome shotgun (WGS) entry which is preliminary data.</text>
</comment>
<dbReference type="Gene3D" id="2.40.160.120">
    <property type="match status" value="1"/>
</dbReference>
<proteinExistence type="inferred from homology"/>
<comment type="similarity">
    <text evidence="1 2">Belongs to the OSBP family.</text>
</comment>
<reference evidence="5 6" key="1">
    <citation type="submission" date="2015-07" db="EMBL/GenBank/DDBJ databases">
        <title>Draft Genome Sequence of Malassezia furfur CBS1878 and Malassezia pachydermatis CBS1879.</title>
        <authorList>
            <person name="Triana S."/>
            <person name="Ohm R."/>
            <person name="Gonzalez A."/>
            <person name="DeCock H."/>
            <person name="Restrepo S."/>
            <person name="Celis A."/>
        </authorList>
    </citation>
    <scope>NUCLEOTIDE SEQUENCE [LARGE SCALE GENOMIC DNA]</scope>
    <source>
        <strain evidence="5 6">CBS 1879</strain>
    </source>
</reference>
<dbReference type="PANTHER" id="PTHR10972">
    <property type="entry name" value="OXYSTEROL-BINDING PROTEIN-RELATED"/>
    <property type="match status" value="1"/>
</dbReference>
<dbReference type="FunFam" id="1.10.287.2720:FF:000001">
    <property type="entry name" value="Oxysterol-binding OBPalpha"/>
    <property type="match status" value="1"/>
</dbReference>
<dbReference type="GeneID" id="28729939"/>
<dbReference type="InterPro" id="IPR037239">
    <property type="entry name" value="OSBP_sf"/>
</dbReference>